<keyword evidence="2" id="KW-0472">Membrane</keyword>
<accession>A0AAE0ZAK6</accession>
<keyword evidence="2" id="KW-1133">Transmembrane helix</keyword>
<feature type="region of interest" description="Disordered" evidence="1">
    <location>
        <begin position="1"/>
        <end position="32"/>
    </location>
</feature>
<dbReference type="AlphaFoldDB" id="A0AAE0ZAK6"/>
<protein>
    <submittedName>
        <fullName evidence="3">Uncharacterized protein</fullName>
    </submittedName>
</protein>
<comment type="caution">
    <text evidence="3">The sequence shown here is derived from an EMBL/GenBank/DDBJ whole genome shotgun (WGS) entry which is preliminary data.</text>
</comment>
<evidence type="ECO:0000313" key="4">
    <source>
        <dbReference type="Proteomes" id="UP001283361"/>
    </source>
</evidence>
<evidence type="ECO:0000256" key="2">
    <source>
        <dbReference type="SAM" id="Phobius"/>
    </source>
</evidence>
<evidence type="ECO:0000313" key="3">
    <source>
        <dbReference type="EMBL" id="KAK3765381.1"/>
    </source>
</evidence>
<reference evidence="3" key="1">
    <citation type="journal article" date="2023" name="G3 (Bethesda)">
        <title>A reference genome for the long-term kleptoplast-retaining sea slug Elysia crispata morphotype clarki.</title>
        <authorList>
            <person name="Eastman K.E."/>
            <person name="Pendleton A.L."/>
            <person name="Shaikh M.A."/>
            <person name="Suttiyut T."/>
            <person name="Ogas R."/>
            <person name="Tomko P."/>
            <person name="Gavelis G."/>
            <person name="Widhalm J.R."/>
            <person name="Wisecaver J.H."/>
        </authorList>
    </citation>
    <scope>NUCLEOTIDE SEQUENCE</scope>
    <source>
        <strain evidence="3">ECLA1</strain>
    </source>
</reference>
<keyword evidence="4" id="KW-1185">Reference proteome</keyword>
<keyword evidence="2" id="KW-0812">Transmembrane</keyword>
<proteinExistence type="predicted"/>
<gene>
    <name evidence="3" type="ORF">RRG08_065137</name>
</gene>
<dbReference type="Proteomes" id="UP001283361">
    <property type="component" value="Unassembled WGS sequence"/>
</dbReference>
<evidence type="ECO:0000256" key="1">
    <source>
        <dbReference type="SAM" id="MobiDB-lite"/>
    </source>
</evidence>
<dbReference type="EMBL" id="JAWDGP010004318">
    <property type="protein sequence ID" value="KAK3765381.1"/>
    <property type="molecule type" value="Genomic_DNA"/>
</dbReference>
<name>A0AAE0ZAK6_9GAST</name>
<feature type="transmembrane region" description="Helical" evidence="2">
    <location>
        <begin position="44"/>
        <end position="63"/>
    </location>
</feature>
<organism evidence="3 4">
    <name type="scientific">Elysia crispata</name>
    <name type="common">lettuce slug</name>
    <dbReference type="NCBI Taxonomy" id="231223"/>
    <lineage>
        <taxon>Eukaryota</taxon>
        <taxon>Metazoa</taxon>
        <taxon>Spiralia</taxon>
        <taxon>Lophotrochozoa</taxon>
        <taxon>Mollusca</taxon>
        <taxon>Gastropoda</taxon>
        <taxon>Heterobranchia</taxon>
        <taxon>Euthyneura</taxon>
        <taxon>Panpulmonata</taxon>
        <taxon>Sacoglossa</taxon>
        <taxon>Placobranchoidea</taxon>
        <taxon>Plakobranchidae</taxon>
        <taxon>Elysia</taxon>
    </lineage>
</organism>
<sequence length="100" mass="10590">MCVTPVCSPNPRSTGPALLGQSTTLRPAESHATRTALSRSGFKLGTAGMVETATILIYMYLALTHHGEGNKRRGVVCAEKEGWEGGGGGITSLWCTIRAW</sequence>